<sequence length="244" mass="27810">MSKGSLHIALSFDEELLSFSSLSNLNDFVAISAAVGKNGRCEHSGLVICFDKQIHYFHFDGRDVLLEEITERTGDYDNLYFKKTKIIHEADVVSFLGHCQKLKARGVKPQYGFVFNGSYYDSKTGENFLVNAEYDITTCVGFCIKVIRGFLYNNEEYLKLADWELPTFKEAPTSLIRYMFKYLKKYADENGINISDLFKSDELKRISPSELLSSAFFKNLPIQKNSIDSINPELEAYFLSLVAA</sequence>
<organism evidence="1 2">
    <name type="scientific">Croceivirga thetidis</name>
    <dbReference type="NCBI Taxonomy" id="2721623"/>
    <lineage>
        <taxon>Bacteria</taxon>
        <taxon>Pseudomonadati</taxon>
        <taxon>Bacteroidota</taxon>
        <taxon>Flavobacteriia</taxon>
        <taxon>Flavobacteriales</taxon>
        <taxon>Flavobacteriaceae</taxon>
        <taxon>Croceivirga</taxon>
    </lineage>
</organism>
<keyword evidence="2" id="KW-1185">Reference proteome</keyword>
<dbReference type="EMBL" id="JAAWWL010000001">
    <property type="protein sequence ID" value="NKI31259.1"/>
    <property type="molecule type" value="Genomic_DNA"/>
</dbReference>
<evidence type="ECO:0008006" key="3">
    <source>
        <dbReference type="Google" id="ProtNLM"/>
    </source>
</evidence>
<dbReference type="Proteomes" id="UP000718451">
    <property type="component" value="Unassembled WGS sequence"/>
</dbReference>
<accession>A0ABX1GNN9</accession>
<evidence type="ECO:0000313" key="1">
    <source>
        <dbReference type="EMBL" id="NKI31259.1"/>
    </source>
</evidence>
<comment type="caution">
    <text evidence="1">The sequence shown here is derived from an EMBL/GenBank/DDBJ whole genome shotgun (WGS) entry which is preliminary data.</text>
</comment>
<name>A0ABX1GNN9_9FLAO</name>
<proteinExistence type="predicted"/>
<protein>
    <recommendedName>
        <fullName evidence="3">3'-5' exonuclease</fullName>
    </recommendedName>
</protein>
<gene>
    <name evidence="1" type="ORF">HCU67_04840</name>
</gene>
<reference evidence="1 2" key="1">
    <citation type="submission" date="2020-04" db="EMBL/GenBank/DDBJ databases">
        <authorList>
            <person name="Yoon J."/>
        </authorList>
    </citation>
    <scope>NUCLEOTIDE SEQUENCE [LARGE SCALE GENOMIC DNA]</scope>
    <source>
        <strain evidence="1 2">DJ-13</strain>
    </source>
</reference>
<dbReference type="RefSeq" id="WP_168551443.1">
    <property type="nucleotide sequence ID" value="NZ_JAAWWL010000001.1"/>
</dbReference>
<evidence type="ECO:0000313" key="2">
    <source>
        <dbReference type="Proteomes" id="UP000718451"/>
    </source>
</evidence>